<evidence type="ECO:0000313" key="4">
    <source>
        <dbReference type="Proteomes" id="UP001140206"/>
    </source>
</evidence>
<dbReference type="AlphaFoldDB" id="A0AAV8ETA5"/>
<reference evidence="3" key="1">
    <citation type="submission" date="2022-08" db="EMBL/GenBank/DDBJ databases">
        <authorList>
            <person name="Marques A."/>
        </authorList>
    </citation>
    <scope>NUCLEOTIDE SEQUENCE</scope>
    <source>
        <strain evidence="3">RhyPub2mFocal</strain>
        <tissue evidence="3">Leaves</tissue>
    </source>
</reference>
<comment type="caution">
    <text evidence="3">The sequence shown here is derived from an EMBL/GenBank/DDBJ whole genome shotgun (WGS) entry which is preliminary data.</text>
</comment>
<evidence type="ECO:0000256" key="1">
    <source>
        <dbReference type="SAM" id="MobiDB-lite"/>
    </source>
</evidence>
<feature type="compositionally biased region" description="Basic and acidic residues" evidence="1">
    <location>
        <begin position="82"/>
        <end position="95"/>
    </location>
</feature>
<evidence type="ECO:0000313" key="2">
    <source>
        <dbReference type="EMBL" id="KAJ4770538.1"/>
    </source>
</evidence>
<proteinExistence type="predicted"/>
<dbReference type="PANTHER" id="PTHR36038:SF3">
    <property type="entry name" value="OVATE FAMILY PROTEIN"/>
    <property type="match status" value="1"/>
</dbReference>
<dbReference type="EMBL" id="JAMFTS010000003">
    <property type="protein sequence ID" value="KAJ4781511.1"/>
    <property type="molecule type" value="Genomic_DNA"/>
</dbReference>
<gene>
    <name evidence="2" type="ORF">LUZ62_054795</name>
    <name evidence="3" type="ORF">LUZ62_065768</name>
</gene>
<dbReference type="EMBL" id="JAMFTS010000003">
    <property type="protein sequence ID" value="KAJ4770538.1"/>
    <property type="molecule type" value="Genomic_DNA"/>
</dbReference>
<organism evidence="3 4">
    <name type="scientific">Rhynchospora pubera</name>
    <dbReference type="NCBI Taxonomy" id="906938"/>
    <lineage>
        <taxon>Eukaryota</taxon>
        <taxon>Viridiplantae</taxon>
        <taxon>Streptophyta</taxon>
        <taxon>Embryophyta</taxon>
        <taxon>Tracheophyta</taxon>
        <taxon>Spermatophyta</taxon>
        <taxon>Magnoliopsida</taxon>
        <taxon>Liliopsida</taxon>
        <taxon>Poales</taxon>
        <taxon>Cyperaceae</taxon>
        <taxon>Cyperoideae</taxon>
        <taxon>Rhynchosporeae</taxon>
        <taxon>Rhynchospora</taxon>
    </lineage>
</organism>
<accession>A0AAV8ETA5</accession>
<protein>
    <submittedName>
        <fullName evidence="3">Uncharacterized protein</fullName>
    </submittedName>
</protein>
<keyword evidence="4" id="KW-1185">Reference proteome</keyword>
<sequence>MVGHKGETCVVGCKVLPLCDVVSAGSNSCESSDAGDQKLEQIEGRKSETRRGVSRMKELIRRVAAAKAHTVGAKARKVLHLQSRDTTKDPDDRRSSNSSKISLMWDVRSCSSTSSVYTNRAEQLLVKNLSNLHSNLSNHSSNLKTSEPNQPSKMTDTESAECVRMGQWIMTDSDCEFFISSCLHSVIHLHVFWIFFPLRYMHGSLGYGAA</sequence>
<name>A0AAV8ETA5_9POAL</name>
<feature type="region of interest" description="Disordered" evidence="1">
    <location>
        <begin position="74"/>
        <end position="98"/>
    </location>
</feature>
<dbReference type="Proteomes" id="UP001140206">
    <property type="component" value="Chromosome 3"/>
</dbReference>
<feature type="compositionally biased region" description="Polar residues" evidence="1">
    <location>
        <begin position="144"/>
        <end position="154"/>
    </location>
</feature>
<evidence type="ECO:0000313" key="3">
    <source>
        <dbReference type="EMBL" id="KAJ4781511.1"/>
    </source>
</evidence>
<dbReference type="PANTHER" id="PTHR36038">
    <property type="entry name" value="OS06G0102750 PROTEIN"/>
    <property type="match status" value="1"/>
</dbReference>
<feature type="region of interest" description="Disordered" evidence="1">
    <location>
        <begin position="136"/>
        <end position="157"/>
    </location>
</feature>